<sequence>MNFYYKASDLETGFTSQGSGSMLFSQDDQDALFSTGLDLDNYNYYDDDDY</sequence>
<accession>A0ABN7V3U3</accession>
<protein>
    <submittedName>
        <fullName evidence="1">37527_t:CDS:1</fullName>
    </submittedName>
</protein>
<reference evidence="1 2" key="1">
    <citation type="submission" date="2021-06" db="EMBL/GenBank/DDBJ databases">
        <authorList>
            <person name="Kallberg Y."/>
            <person name="Tangrot J."/>
            <person name="Rosling A."/>
        </authorList>
    </citation>
    <scope>NUCLEOTIDE SEQUENCE [LARGE SCALE GENOMIC DNA]</scope>
    <source>
        <strain evidence="1 2">120-4 pot B 10/14</strain>
    </source>
</reference>
<gene>
    <name evidence="1" type="ORF">GMARGA_LOCUS13921</name>
</gene>
<dbReference type="EMBL" id="CAJVQB010009022">
    <property type="protein sequence ID" value="CAG8725807.1"/>
    <property type="molecule type" value="Genomic_DNA"/>
</dbReference>
<keyword evidence="2" id="KW-1185">Reference proteome</keyword>
<evidence type="ECO:0000313" key="2">
    <source>
        <dbReference type="Proteomes" id="UP000789901"/>
    </source>
</evidence>
<proteinExistence type="predicted"/>
<comment type="caution">
    <text evidence="1">The sequence shown here is derived from an EMBL/GenBank/DDBJ whole genome shotgun (WGS) entry which is preliminary data.</text>
</comment>
<organism evidence="1 2">
    <name type="scientific">Gigaspora margarita</name>
    <dbReference type="NCBI Taxonomy" id="4874"/>
    <lineage>
        <taxon>Eukaryota</taxon>
        <taxon>Fungi</taxon>
        <taxon>Fungi incertae sedis</taxon>
        <taxon>Mucoromycota</taxon>
        <taxon>Glomeromycotina</taxon>
        <taxon>Glomeromycetes</taxon>
        <taxon>Diversisporales</taxon>
        <taxon>Gigasporaceae</taxon>
        <taxon>Gigaspora</taxon>
    </lineage>
</organism>
<name>A0ABN7V3U3_GIGMA</name>
<evidence type="ECO:0000313" key="1">
    <source>
        <dbReference type="EMBL" id="CAG8725807.1"/>
    </source>
</evidence>
<dbReference type="Proteomes" id="UP000789901">
    <property type="component" value="Unassembled WGS sequence"/>
</dbReference>